<dbReference type="InterPro" id="IPR047057">
    <property type="entry name" value="MerR_fam"/>
</dbReference>
<keyword evidence="2" id="KW-0238">DNA-binding</keyword>
<dbReference type="OrthoDB" id="9802944at2"/>
<keyword evidence="1" id="KW-0805">Transcription regulation</keyword>
<dbReference type="PANTHER" id="PTHR30204:SF97">
    <property type="entry name" value="MERR FAMILY REGULATORY PROTEIN"/>
    <property type="match status" value="1"/>
</dbReference>
<evidence type="ECO:0000256" key="1">
    <source>
        <dbReference type="ARBA" id="ARBA00023015"/>
    </source>
</evidence>
<proteinExistence type="predicted"/>
<keyword evidence="3" id="KW-0804">Transcription</keyword>
<dbReference type="Pfam" id="PF09278">
    <property type="entry name" value="MerR-DNA-bind"/>
    <property type="match status" value="1"/>
</dbReference>
<evidence type="ECO:0000256" key="3">
    <source>
        <dbReference type="ARBA" id="ARBA00023163"/>
    </source>
</evidence>
<dbReference type="Proteomes" id="UP000321389">
    <property type="component" value="Chromosome"/>
</dbReference>
<dbReference type="PROSITE" id="PS50937">
    <property type="entry name" value="HTH_MERR_2"/>
    <property type="match status" value="1"/>
</dbReference>
<evidence type="ECO:0000313" key="5">
    <source>
        <dbReference type="EMBL" id="QDZ00890.1"/>
    </source>
</evidence>
<dbReference type="EMBL" id="CP042301">
    <property type="protein sequence ID" value="QDZ00890.1"/>
    <property type="molecule type" value="Genomic_DNA"/>
</dbReference>
<evidence type="ECO:0000256" key="2">
    <source>
        <dbReference type="ARBA" id="ARBA00023125"/>
    </source>
</evidence>
<dbReference type="SMART" id="SM00422">
    <property type="entry name" value="HTH_MERR"/>
    <property type="match status" value="1"/>
</dbReference>
<keyword evidence="6" id="KW-1185">Reference proteome</keyword>
<reference evidence="5" key="1">
    <citation type="submission" date="2020-04" db="EMBL/GenBank/DDBJ databases">
        <title>Nitratireductor sp. nov. isolated from mangrove soil.</title>
        <authorList>
            <person name="Ye Y."/>
        </authorList>
    </citation>
    <scope>NUCLEOTIDE SEQUENCE</scope>
    <source>
        <strain evidence="5">SY7</strain>
    </source>
</reference>
<dbReference type="SUPFAM" id="SSF46955">
    <property type="entry name" value="Putative DNA-binding domain"/>
    <property type="match status" value="1"/>
</dbReference>
<dbReference type="GO" id="GO:0003677">
    <property type="term" value="F:DNA binding"/>
    <property type="evidence" value="ECO:0007669"/>
    <property type="project" value="UniProtKB-KW"/>
</dbReference>
<dbReference type="InterPro" id="IPR000551">
    <property type="entry name" value="MerR-type_HTH_dom"/>
</dbReference>
<dbReference type="CDD" id="cd04781">
    <property type="entry name" value="HTH_MerR-like_sg6"/>
    <property type="match status" value="1"/>
</dbReference>
<accession>A0A5B8KZM4</accession>
<dbReference type="PANTHER" id="PTHR30204">
    <property type="entry name" value="REDOX-CYCLING DRUG-SENSING TRANSCRIPTIONAL ACTIVATOR SOXR"/>
    <property type="match status" value="1"/>
</dbReference>
<feature type="domain" description="HTH merR-type" evidence="4">
    <location>
        <begin position="3"/>
        <end position="71"/>
    </location>
</feature>
<dbReference type="RefSeq" id="WP_146299535.1">
    <property type="nucleotide sequence ID" value="NZ_CP042301.2"/>
</dbReference>
<dbReference type="InterPro" id="IPR015358">
    <property type="entry name" value="Tscrpt_reg_MerR_DNA-bd"/>
</dbReference>
<dbReference type="KEGG" id="niy:FQ775_11140"/>
<protein>
    <submittedName>
        <fullName evidence="5">Helix-turn-helix domain-containing protein</fullName>
    </submittedName>
</protein>
<dbReference type="GO" id="GO:0003700">
    <property type="term" value="F:DNA-binding transcription factor activity"/>
    <property type="evidence" value="ECO:0007669"/>
    <property type="project" value="InterPro"/>
</dbReference>
<evidence type="ECO:0000259" key="4">
    <source>
        <dbReference type="PROSITE" id="PS50937"/>
    </source>
</evidence>
<sequence length="135" mass="15060">MKLLDIGEVSERTGIPPSTLRYYDELGLIDSVGRHGLRRQFGPEAIWQLSLILLGKKAGFSLDEIGAVFGKDAATELPRPRLQARADEIDQQIHDLAVLRDAIRHVAACPAPSHMECPRFRKLLRVAGRRTRPKG</sequence>
<dbReference type="Gene3D" id="1.10.1660.10">
    <property type="match status" value="1"/>
</dbReference>
<dbReference type="InterPro" id="IPR009061">
    <property type="entry name" value="DNA-bd_dom_put_sf"/>
</dbReference>
<organism evidence="5 6">
    <name type="scientific">Nitratireductor mangrovi</name>
    <dbReference type="NCBI Taxonomy" id="2599600"/>
    <lineage>
        <taxon>Bacteria</taxon>
        <taxon>Pseudomonadati</taxon>
        <taxon>Pseudomonadota</taxon>
        <taxon>Alphaproteobacteria</taxon>
        <taxon>Hyphomicrobiales</taxon>
        <taxon>Phyllobacteriaceae</taxon>
        <taxon>Nitratireductor</taxon>
    </lineage>
</organism>
<evidence type="ECO:0000313" key="6">
    <source>
        <dbReference type="Proteomes" id="UP000321389"/>
    </source>
</evidence>
<dbReference type="Pfam" id="PF00376">
    <property type="entry name" value="MerR"/>
    <property type="match status" value="1"/>
</dbReference>
<dbReference type="AlphaFoldDB" id="A0A5B8KZM4"/>
<name>A0A5B8KZM4_9HYPH</name>
<gene>
    <name evidence="5" type="ORF">FQ775_11140</name>
</gene>